<accession>A0AAD7C2E7</accession>
<reference evidence="2" key="1">
    <citation type="submission" date="2023-03" db="EMBL/GenBank/DDBJ databases">
        <title>Massive genome expansion in bonnet fungi (Mycena s.s.) driven by repeated elements and novel gene families across ecological guilds.</title>
        <authorList>
            <consortium name="Lawrence Berkeley National Laboratory"/>
            <person name="Harder C.B."/>
            <person name="Miyauchi S."/>
            <person name="Viragh M."/>
            <person name="Kuo A."/>
            <person name="Thoen E."/>
            <person name="Andreopoulos B."/>
            <person name="Lu D."/>
            <person name="Skrede I."/>
            <person name="Drula E."/>
            <person name="Henrissat B."/>
            <person name="Morin E."/>
            <person name="Kohler A."/>
            <person name="Barry K."/>
            <person name="LaButti K."/>
            <person name="Morin E."/>
            <person name="Salamov A."/>
            <person name="Lipzen A."/>
            <person name="Mereny Z."/>
            <person name="Hegedus B."/>
            <person name="Baldrian P."/>
            <person name="Stursova M."/>
            <person name="Weitz H."/>
            <person name="Taylor A."/>
            <person name="Grigoriev I.V."/>
            <person name="Nagy L.G."/>
            <person name="Martin F."/>
            <person name="Kauserud H."/>
        </authorList>
    </citation>
    <scope>NUCLEOTIDE SEQUENCE</scope>
    <source>
        <strain evidence="2">9284</strain>
    </source>
</reference>
<protein>
    <submittedName>
        <fullName evidence="2">Uncharacterized protein</fullName>
    </submittedName>
</protein>
<dbReference type="EMBL" id="JARKIF010000006">
    <property type="protein sequence ID" value="KAJ7637120.1"/>
    <property type="molecule type" value="Genomic_DNA"/>
</dbReference>
<keyword evidence="1" id="KW-0472">Membrane</keyword>
<feature type="transmembrane region" description="Helical" evidence="1">
    <location>
        <begin position="56"/>
        <end position="79"/>
    </location>
</feature>
<gene>
    <name evidence="2" type="ORF">FB45DRAFT_908300</name>
</gene>
<evidence type="ECO:0000256" key="1">
    <source>
        <dbReference type="SAM" id="Phobius"/>
    </source>
</evidence>
<name>A0AAD7C2E7_9AGAR</name>
<organism evidence="2 3">
    <name type="scientific">Roridomyces roridus</name>
    <dbReference type="NCBI Taxonomy" id="1738132"/>
    <lineage>
        <taxon>Eukaryota</taxon>
        <taxon>Fungi</taxon>
        <taxon>Dikarya</taxon>
        <taxon>Basidiomycota</taxon>
        <taxon>Agaricomycotina</taxon>
        <taxon>Agaricomycetes</taxon>
        <taxon>Agaricomycetidae</taxon>
        <taxon>Agaricales</taxon>
        <taxon>Marasmiineae</taxon>
        <taxon>Mycenaceae</taxon>
        <taxon>Roridomyces</taxon>
    </lineage>
</organism>
<keyword evidence="3" id="KW-1185">Reference proteome</keyword>
<dbReference type="AlphaFoldDB" id="A0AAD7C2E7"/>
<dbReference type="Proteomes" id="UP001221142">
    <property type="component" value="Unassembled WGS sequence"/>
</dbReference>
<evidence type="ECO:0000313" key="3">
    <source>
        <dbReference type="Proteomes" id="UP001221142"/>
    </source>
</evidence>
<proteinExistence type="predicted"/>
<feature type="transmembrane region" description="Helical" evidence="1">
    <location>
        <begin position="192"/>
        <end position="211"/>
    </location>
</feature>
<keyword evidence="1" id="KW-0812">Transmembrane</keyword>
<comment type="caution">
    <text evidence="2">The sequence shown here is derived from an EMBL/GenBank/DDBJ whole genome shotgun (WGS) entry which is preliminary data.</text>
</comment>
<sequence length="242" mass="28327">MLLVSAATIGSSSRMNWVFWMHYYLVGASSIRDVHRQLVRFLSYLSTTATLHFPEISTVVSIGIMYSIMVAALVLLYIFQASAKNLGRAATSWYYFIRLWKIWFIMLGLSFMAGAIAHPLAFCCLHQAMPHRLFWDYISSKQSRRVLRHVVRGWMRGYLRWKMRQIRDFGPVTRTLRAACISCLQTWDILPLAQKFLIVAPLILLYGYVYIIPATRKLSRRLHYWARRRWSVLELRLGRSAI</sequence>
<evidence type="ECO:0000313" key="2">
    <source>
        <dbReference type="EMBL" id="KAJ7637120.1"/>
    </source>
</evidence>
<keyword evidence="1" id="KW-1133">Transmembrane helix</keyword>
<feature type="transmembrane region" description="Helical" evidence="1">
    <location>
        <begin position="100"/>
        <end position="129"/>
    </location>
</feature>